<proteinExistence type="predicted"/>
<dbReference type="PIRSF" id="PIRSF006402">
    <property type="entry name" value="UCP006402_thioredoxin"/>
    <property type="match status" value="1"/>
</dbReference>
<dbReference type="Pfam" id="PF03190">
    <property type="entry name" value="Thioredox_DsbH"/>
    <property type="match status" value="1"/>
</dbReference>
<dbReference type="Gene3D" id="3.40.30.10">
    <property type="entry name" value="Glutaredoxin"/>
    <property type="match status" value="1"/>
</dbReference>
<dbReference type="PANTHER" id="PTHR42899:SF1">
    <property type="entry name" value="SPERMATOGENESIS-ASSOCIATED PROTEIN 20"/>
    <property type="match status" value="1"/>
</dbReference>
<dbReference type="InterPro" id="IPR024705">
    <property type="entry name" value="Ssp411"/>
</dbReference>
<dbReference type="SUPFAM" id="SSF52833">
    <property type="entry name" value="Thioredoxin-like"/>
    <property type="match status" value="1"/>
</dbReference>
<dbReference type="SUPFAM" id="SSF48208">
    <property type="entry name" value="Six-hairpin glycosidases"/>
    <property type="match status" value="1"/>
</dbReference>
<dbReference type="InterPro" id="IPR004879">
    <property type="entry name" value="Ssp411-like_TRX"/>
</dbReference>
<keyword evidence="3" id="KW-1185">Reference proteome</keyword>
<dbReference type="CDD" id="cd02955">
    <property type="entry name" value="SSP411"/>
    <property type="match status" value="1"/>
</dbReference>
<dbReference type="Proteomes" id="UP000248168">
    <property type="component" value="Unassembled WGS sequence"/>
</dbReference>
<feature type="domain" description="Spermatogenesis-associated protein 20-like TRX" evidence="1">
    <location>
        <begin position="8"/>
        <end position="168"/>
    </location>
</feature>
<evidence type="ECO:0000313" key="3">
    <source>
        <dbReference type="Proteomes" id="UP000248168"/>
    </source>
</evidence>
<protein>
    <recommendedName>
        <fullName evidence="1">Spermatogenesis-associated protein 20-like TRX domain-containing protein</fullName>
    </recommendedName>
</protein>
<dbReference type="RefSeq" id="WP_121989943.1">
    <property type="nucleotide sequence ID" value="NZ_OUNR01000017.1"/>
</dbReference>
<dbReference type="InterPro" id="IPR036249">
    <property type="entry name" value="Thioredoxin-like_sf"/>
</dbReference>
<dbReference type="OrthoDB" id="9762614at2"/>
<dbReference type="Gene3D" id="1.50.10.20">
    <property type="match status" value="1"/>
</dbReference>
<dbReference type="Pfam" id="PF03663">
    <property type="entry name" value="Glyco_hydro_76"/>
    <property type="match status" value="1"/>
</dbReference>
<sequence>MTQADSFPNRLITESSPYLRQHALNPVDWYAWGPEALAKAKAEDKPILLSIGYSACHWCHVMSHESFENREIAAVLNEHFVSVKVDREERPDLDDIYQKAAQVFLGRGGGWPLTMFLTPDQEPFYGGTYFPPVSRHNLPGFPQVLQGVLDAYRNHRDDVVKNVERVKAGLARVSTHQPSSEPLTDALLVDGVKDLELFFDPVNGGFGEGPKFPTVPPLSLLLRHTYRAKDATAQEKVLLQLRKMAAGGIYDHLGGGFHRYSVDGQWLIPHFEKMLYDNVQLVRIYLDGWRLTKEARFRQVVEETLEWTRRELTHADGAFFAAQDADSEGEEGRFFVWDQAEIMAVLGQELGAMFCRAYGVTDGGNFDGKTVLNRLGDSGSSVEAQEQLEATLRPARKKLLAAREQRVKPQRDENVLTSWNALAVSAFLDAYQTFGTPWYLSSAEQALTFLIDYAIADGRVSRTVAGGSGRIAGYLDDYAYLAAALLDAFETTSHSWYLEQAQVVANGMLTHFWDEGLGGFFFTAKDHETLIHRMKSGTDSAMPSGNAVAVQVLVRLFSLTGERTYYDRAEQTLRVFSQLMDQNAYGASGLLCGLDFFLSKPKEVVIVGARGNPLTESLLATLHQQYVPNKILLVIDEARRGKEGELPLAAGKVSVNGQPTAYVCQQYTCSAPVTESAQLESLL</sequence>
<dbReference type="EMBL" id="OUNR01000017">
    <property type="protein sequence ID" value="SPP65695.1"/>
    <property type="molecule type" value="Genomic_DNA"/>
</dbReference>
<gene>
    <name evidence="2" type="ORF">NITLEN_40168</name>
</gene>
<dbReference type="PANTHER" id="PTHR42899">
    <property type="entry name" value="SPERMATOGENESIS-ASSOCIATED PROTEIN 20"/>
    <property type="match status" value="1"/>
</dbReference>
<evidence type="ECO:0000259" key="1">
    <source>
        <dbReference type="Pfam" id="PF03190"/>
    </source>
</evidence>
<dbReference type="InterPro" id="IPR008928">
    <property type="entry name" value="6-hairpin_glycosidase_sf"/>
</dbReference>
<reference evidence="3" key="1">
    <citation type="submission" date="2018-04" db="EMBL/GenBank/DDBJ databases">
        <authorList>
            <person name="Lucker S."/>
            <person name="Sakoula D."/>
        </authorList>
    </citation>
    <scope>NUCLEOTIDE SEQUENCE [LARGE SCALE GENOMIC DNA]</scope>
</reference>
<dbReference type="InterPro" id="IPR005198">
    <property type="entry name" value="Glyco_hydro_76"/>
</dbReference>
<accession>A0A330L8K6</accession>
<dbReference type="GO" id="GO:0005975">
    <property type="term" value="P:carbohydrate metabolic process"/>
    <property type="evidence" value="ECO:0007669"/>
    <property type="project" value="InterPro"/>
</dbReference>
<evidence type="ECO:0000313" key="2">
    <source>
        <dbReference type="EMBL" id="SPP65695.1"/>
    </source>
</evidence>
<name>A0A330L8K6_9BACT</name>
<organism evidence="2 3">
    <name type="scientific">Nitrospira lenta</name>
    <dbReference type="NCBI Taxonomy" id="1436998"/>
    <lineage>
        <taxon>Bacteria</taxon>
        <taxon>Pseudomonadati</taxon>
        <taxon>Nitrospirota</taxon>
        <taxon>Nitrospiria</taxon>
        <taxon>Nitrospirales</taxon>
        <taxon>Nitrospiraceae</taxon>
        <taxon>Nitrospira</taxon>
    </lineage>
</organism>
<dbReference type="InParanoid" id="A0A330L8K6"/>
<dbReference type="AlphaFoldDB" id="A0A330L8K6"/>